<dbReference type="Gene3D" id="3.40.50.980">
    <property type="match status" value="2"/>
</dbReference>
<organism evidence="4 5">
    <name type="scientific">Stenotrophomonas maltophilia</name>
    <name type="common">Pseudomonas maltophilia</name>
    <name type="synonym">Xanthomonas maltophilia</name>
    <dbReference type="NCBI Taxonomy" id="40324"/>
    <lineage>
        <taxon>Bacteria</taxon>
        <taxon>Pseudomonadati</taxon>
        <taxon>Pseudomonadota</taxon>
        <taxon>Gammaproteobacteria</taxon>
        <taxon>Lysobacterales</taxon>
        <taxon>Lysobacteraceae</taxon>
        <taxon>Stenotrophomonas</taxon>
        <taxon>Stenotrophomonas maltophilia group</taxon>
    </lineage>
</organism>
<dbReference type="Pfam" id="PF13193">
    <property type="entry name" value="AMP-binding_C"/>
    <property type="match status" value="1"/>
</dbReference>
<dbReference type="InterPro" id="IPR025110">
    <property type="entry name" value="AMP-bd_C"/>
</dbReference>
<dbReference type="InterPro" id="IPR009081">
    <property type="entry name" value="PP-bd_ACP"/>
</dbReference>
<accession>A0A3S0QLQ7</accession>
<dbReference type="AlphaFoldDB" id="A0A3S0QLQ7"/>
<dbReference type="SUPFAM" id="SSF47336">
    <property type="entry name" value="ACP-like"/>
    <property type="match status" value="1"/>
</dbReference>
<dbReference type="PROSITE" id="PS00455">
    <property type="entry name" value="AMP_BINDING"/>
    <property type="match status" value="1"/>
</dbReference>
<dbReference type="InterPro" id="IPR010071">
    <property type="entry name" value="AA_adenyl_dom"/>
</dbReference>
<dbReference type="InterPro" id="IPR000873">
    <property type="entry name" value="AMP-dep_synth/lig_dom"/>
</dbReference>
<dbReference type="InterPro" id="IPR020806">
    <property type="entry name" value="PKS_PP-bd"/>
</dbReference>
<dbReference type="RefSeq" id="WP_126930585.1">
    <property type="nucleotide sequence ID" value="NZ_RXLZ01000109.1"/>
</dbReference>
<dbReference type="InterPro" id="IPR045851">
    <property type="entry name" value="AMP-bd_C_sf"/>
</dbReference>
<dbReference type="Pfam" id="PF00550">
    <property type="entry name" value="PP-binding"/>
    <property type="match status" value="1"/>
</dbReference>
<dbReference type="GO" id="GO:0031177">
    <property type="term" value="F:phosphopantetheine binding"/>
    <property type="evidence" value="ECO:0007669"/>
    <property type="project" value="InterPro"/>
</dbReference>
<dbReference type="FunFam" id="3.30.300.30:FF:000010">
    <property type="entry name" value="Enterobactin synthetase component F"/>
    <property type="match status" value="1"/>
</dbReference>
<evidence type="ECO:0000313" key="5">
    <source>
        <dbReference type="Proteomes" id="UP000271705"/>
    </source>
</evidence>
<dbReference type="Gene3D" id="2.30.38.10">
    <property type="entry name" value="Luciferase, Domain 3"/>
    <property type="match status" value="1"/>
</dbReference>
<dbReference type="Proteomes" id="UP000271705">
    <property type="component" value="Unassembled WGS sequence"/>
</dbReference>
<dbReference type="GO" id="GO:0072330">
    <property type="term" value="P:monocarboxylic acid biosynthetic process"/>
    <property type="evidence" value="ECO:0007669"/>
    <property type="project" value="UniProtKB-ARBA"/>
</dbReference>
<sequence>TVSVDDLGEDFGTVVQVVQGLDAARIAAYFAQALESLAHALEKQPQQPVHTLEILPAAEREAPFVTDVAPQLMAERTITACFEAVVVRQPNQAAVVMADQTLSFDQLNRRANQLAHVIHAMGVIPGDRVAIFSARGVELLIAVLAVLKVGAAYVPLDPTHPASRIGYMLADSTPSAVLSTAAAAPLLQSLALSVPVVLLDDVMHASQPDCNPQQESLTSRNLAYVIYTSGSTGQPKGVMVEHQSVIRLWRGLNAEVFAHCPGVDRVSMNASLSFDASVQMWIQLLSGRCVVLIPQEVRLDADALLSYIDAHAIDMLDCTPAQLDGLLEAGLLDKHRAHPDAVLVGGDVLTAGTWQQLQRSPRVQFFNVYGPTECTVDATVARIRADSGRPNIGYPLPQVRVCLRDQLGRPVPRGVTGEILLGGGQLARGYLGQPTLTAERFAEDPAAGDTHQAAPGPGRLYRTGDLARLLDDGSYEYLGRNDHQVKIRGVRIELGEVESQLLQHPGIDQVIVTAREDYPRDRRLVAYFTSTAAEPPLAAELREVLARHLSEPMVPSAFVLMPHWPLSPNGKIDRNGLPVPDSGSMSARCNEPPRGDAETAVAQIWQDVLGLPQVGRYDRFFELGGHSLSAIQVVVRLRRKFDVEIPMADLFAHNTVEALARHVVDTLMAKIDEEDMARLSDGLDDLSEAELLDLLEKEDQR</sequence>
<dbReference type="EMBL" id="RXLZ01000109">
    <property type="protein sequence ID" value="RTQ82746.1"/>
    <property type="molecule type" value="Genomic_DNA"/>
</dbReference>
<protein>
    <submittedName>
        <fullName evidence="4">Amino acid adenylation domain-containing protein</fullName>
    </submittedName>
</protein>
<comment type="caution">
    <text evidence="4">The sequence shown here is derived from an EMBL/GenBank/DDBJ whole genome shotgun (WGS) entry which is preliminary data.</text>
</comment>
<dbReference type="PANTHER" id="PTHR45527">
    <property type="entry name" value="NONRIBOSOMAL PEPTIDE SYNTHETASE"/>
    <property type="match status" value="1"/>
</dbReference>
<dbReference type="Pfam" id="PF00501">
    <property type="entry name" value="AMP-binding"/>
    <property type="match status" value="1"/>
</dbReference>
<dbReference type="NCBIfam" id="TIGR01733">
    <property type="entry name" value="AA-adenyl-dom"/>
    <property type="match status" value="1"/>
</dbReference>
<reference evidence="4 5" key="1">
    <citation type="submission" date="2018-12" db="EMBL/GenBank/DDBJ databases">
        <authorList>
            <person name="Kartti S."/>
            <person name="Manni A."/>
            <person name="Chemao El Fihri M.W."/>
            <person name="Laamarti M."/>
            <person name="Temsamani L."/>
            <person name="El Jamali J.E."/>
            <person name="Ouadghiri M."/>
            <person name="Ibrahimi A."/>
            <person name="Filati-Maltouf A."/>
        </authorList>
    </citation>
    <scope>NUCLEOTIDE SEQUENCE [LARGE SCALE GENOMIC DNA]</scope>
    <source>
        <strain evidence="4 5">MDMC339</strain>
    </source>
</reference>
<dbReference type="FunFam" id="1.10.1200.10:FF:000016">
    <property type="entry name" value="Non-ribosomal peptide synthase"/>
    <property type="match status" value="1"/>
</dbReference>
<dbReference type="SMART" id="SM00823">
    <property type="entry name" value="PKS_PP"/>
    <property type="match status" value="1"/>
</dbReference>
<dbReference type="PROSITE" id="PS50075">
    <property type="entry name" value="CARRIER"/>
    <property type="match status" value="1"/>
</dbReference>
<feature type="non-terminal residue" evidence="4">
    <location>
        <position position="1"/>
    </location>
</feature>
<gene>
    <name evidence="4" type="ORF">EKL94_21575</name>
</gene>
<dbReference type="InterPro" id="IPR020459">
    <property type="entry name" value="AMP-binding"/>
</dbReference>
<keyword evidence="1" id="KW-0596">Phosphopantetheine</keyword>
<proteinExistence type="predicted"/>
<dbReference type="CDD" id="cd05930">
    <property type="entry name" value="A_NRPS"/>
    <property type="match status" value="1"/>
</dbReference>
<dbReference type="GO" id="GO:0044550">
    <property type="term" value="P:secondary metabolite biosynthetic process"/>
    <property type="evidence" value="ECO:0007669"/>
    <property type="project" value="TreeGrafter"/>
</dbReference>
<dbReference type="FunFam" id="3.40.50.980:FF:000001">
    <property type="entry name" value="Non-ribosomal peptide synthetase"/>
    <property type="match status" value="1"/>
</dbReference>
<dbReference type="InterPro" id="IPR006162">
    <property type="entry name" value="Ppantetheine_attach_site"/>
</dbReference>
<name>A0A3S0QLQ7_STEMA</name>
<evidence type="ECO:0000259" key="3">
    <source>
        <dbReference type="PROSITE" id="PS50075"/>
    </source>
</evidence>
<dbReference type="InterPro" id="IPR020845">
    <property type="entry name" value="AMP-binding_CS"/>
</dbReference>
<dbReference type="PANTHER" id="PTHR45527:SF1">
    <property type="entry name" value="FATTY ACID SYNTHASE"/>
    <property type="match status" value="1"/>
</dbReference>
<dbReference type="PRINTS" id="PR00154">
    <property type="entry name" value="AMPBINDING"/>
</dbReference>
<dbReference type="PROSITE" id="PS00012">
    <property type="entry name" value="PHOSPHOPANTETHEINE"/>
    <property type="match status" value="1"/>
</dbReference>
<keyword evidence="2" id="KW-0597">Phosphoprotein</keyword>
<dbReference type="InterPro" id="IPR036736">
    <property type="entry name" value="ACP-like_sf"/>
</dbReference>
<dbReference type="GO" id="GO:0005737">
    <property type="term" value="C:cytoplasm"/>
    <property type="evidence" value="ECO:0007669"/>
    <property type="project" value="TreeGrafter"/>
</dbReference>
<feature type="domain" description="Carrier" evidence="3">
    <location>
        <begin position="592"/>
        <end position="667"/>
    </location>
</feature>
<evidence type="ECO:0000256" key="2">
    <source>
        <dbReference type="ARBA" id="ARBA00022553"/>
    </source>
</evidence>
<dbReference type="Gene3D" id="1.10.1200.10">
    <property type="entry name" value="ACP-like"/>
    <property type="match status" value="1"/>
</dbReference>
<dbReference type="GO" id="GO:0043041">
    <property type="term" value="P:amino acid activation for nonribosomal peptide biosynthetic process"/>
    <property type="evidence" value="ECO:0007669"/>
    <property type="project" value="TreeGrafter"/>
</dbReference>
<evidence type="ECO:0000313" key="4">
    <source>
        <dbReference type="EMBL" id="RTQ82746.1"/>
    </source>
</evidence>
<evidence type="ECO:0000256" key="1">
    <source>
        <dbReference type="ARBA" id="ARBA00022450"/>
    </source>
</evidence>
<dbReference type="SUPFAM" id="SSF56801">
    <property type="entry name" value="Acetyl-CoA synthetase-like"/>
    <property type="match status" value="1"/>
</dbReference>
<dbReference type="Gene3D" id="3.30.300.30">
    <property type="match status" value="1"/>
</dbReference>